<comment type="caution">
    <text evidence="1">The sequence shown here is derived from an EMBL/GenBank/DDBJ whole genome shotgun (WGS) entry which is preliminary data.</text>
</comment>
<keyword evidence="2" id="KW-1185">Reference proteome</keyword>
<proteinExistence type="predicted"/>
<dbReference type="Proteomes" id="UP000821865">
    <property type="component" value="Chromosome 9"/>
</dbReference>
<evidence type="ECO:0000313" key="2">
    <source>
        <dbReference type="Proteomes" id="UP000821865"/>
    </source>
</evidence>
<sequence length="297" mass="32252">MRCPASHEGPTGESSDATSVSQMQQAASIKPAVDENALGNMDAETTPAKRRHDDVSAVSQEHRLRQVEASLEANGVKKKLRGELLDATMATAQSVEMGNEGVLPALSSGRKIVSLERNMPNSITGSTPAELFLKRQPREIAFAFETKTSSIVDATYRNEGPGREPQMEAGDAVFVKTTRGETLKWEEAVQAKPSDGWKDPWDDTAKPNDSVEIEDKDAKKTCTLAEAKTGQQQVTFDSVMPTSSSAPTKRLHEESDQHQEKDQETGKDEPAPKNPPGRRLAFKSKPGVQALSVVIDV</sequence>
<protein>
    <submittedName>
        <fullName evidence="1">Uncharacterized protein</fullName>
    </submittedName>
</protein>
<accession>A0ACB8C4G0</accession>
<dbReference type="EMBL" id="CM023478">
    <property type="protein sequence ID" value="KAH7933742.1"/>
    <property type="molecule type" value="Genomic_DNA"/>
</dbReference>
<gene>
    <name evidence="1" type="ORF">HPB49_016696</name>
</gene>
<name>A0ACB8C4G0_DERSI</name>
<reference evidence="1" key="1">
    <citation type="submission" date="2020-05" db="EMBL/GenBank/DDBJ databases">
        <title>Large-scale comparative analyses of tick genomes elucidate their genetic diversity and vector capacities.</title>
        <authorList>
            <person name="Jia N."/>
            <person name="Wang J."/>
            <person name="Shi W."/>
            <person name="Du L."/>
            <person name="Sun Y."/>
            <person name="Zhan W."/>
            <person name="Jiang J."/>
            <person name="Wang Q."/>
            <person name="Zhang B."/>
            <person name="Ji P."/>
            <person name="Sakyi L.B."/>
            <person name="Cui X."/>
            <person name="Yuan T."/>
            <person name="Jiang B."/>
            <person name="Yang W."/>
            <person name="Lam T.T.-Y."/>
            <person name="Chang Q."/>
            <person name="Ding S."/>
            <person name="Wang X."/>
            <person name="Zhu J."/>
            <person name="Ruan X."/>
            <person name="Zhao L."/>
            <person name="Wei J."/>
            <person name="Que T."/>
            <person name="Du C."/>
            <person name="Cheng J."/>
            <person name="Dai P."/>
            <person name="Han X."/>
            <person name="Huang E."/>
            <person name="Gao Y."/>
            <person name="Liu J."/>
            <person name="Shao H."/>
            <person name="Ye R."/>
            <person name="Li L."/>
            <person name="Wei W."/>
            <person name="Wang X."/>
            <person name="Wang C."/>
            <person name="Yang T."/>
            <person name="Huo Q."/>
            <person name="Li W."/>
            <person name="Guo W."/>
            <person name="Chen H."/>
            <person name="Zhou L."/>
            <person name="Ni X."/>
            <person name="Tian J."/>
            <person name="Zhou Y."/>
            <person name="Sheng Y."/>
            <person name="Liu T."/>
            <person name="Pan Y."/>
            <person name="Xia L."/>
            <person name="Li J."/>
            <person name="Zhao F."/>
            <person name="Cao W."/>
        </authorList>
    </citation>
    <scope>NUCLEOTIDE SEQUENCE</scope>
    <source>
        <strain evidence="1">Dsil-2018</strain>
    </source>
</reference>
<evidence type="ECO:0000313" key="1">
    <source>
        <dbReference type="EMBL" id="KAH7933742.1"/>
    </source>
</evidence>
<organism evidence="1 2">
    <name type="scientific">Dermacentor silvarum</name>
    <name type="common">Tick</name>
    <dbReference type="NCBI Taxonomy" id="543639"/>
    <lineage>
        <taxon>Eukaryota</taxon>
        <taxon>Metazoa</taxon>
        <taxon>Ecdysozoa</taxon>
        <taxon>Arthropoda</taxon>
        <taxon>Chelicerata</taxon>
        <taxon>Arachnida</taxon>
        <taxon>Acari</taxon>
        <taxon>Parasitiformes</taxon>
        <taxon>Ixodida</taxon>
        <taxon>Ixodoidea</taxon>
        <taxon>Ixodidae</taxon>
        <taxon>Rhipicephalinae</taxon>
        <taxon>Dermacentor</taxon>
    </lineage>
</organism>